<dbReference type="Proteomes" id="UP000000689">
    <property type="component" value="Chromosome 8"/>
</dbReference>
<feature type="region of interest" description="Disordered" evidence="2">
    <location>
        <begin position="34"/>
        <end position="63"/>
    </location>
</feature>
<feature type="compositionally biased region" description="Low complexity" evidence="2">
    <location>
        <begin position="37"/>
        <end position="63"/>
    </location>
</feature>
<feature type="compositionally biased region" description="Basic and acidic residues" evidence="2">
    <location>
        <begin position="186"/>
        <end position="195"/>
    </location>
</feature>
<dbReference type="STRING" id="1071378.G0WET9"/>
<evidence type="ECO:0000256" key="2">
    <source>
        <dbReference type="SAM" id="MobiDB-lite"/>
    </source>
</evidence>
<gene>
    <name evidence="3" type="primary">NDAI0H01260</name>
    <name evidence="3" type="ordered locus">NDAI_0H01260</name>
</gene>
<dbReference type="InterPro" id="IPR018479">
    <property type="entry name" value="Lrs4/Mde4"/>
</dbReference>
<reference evidence="3 4" key="1">
    <citation type="journal article" date="2011" name="Proc. Natl. Acad. Sci. U.S.A.">
        <title>Evolutionary erosion of yeast sex chromosomes by mating-type switching accidents.</title>
        <authorList>
            <person name="Gordon J.L."/>
            <person name="Armisen D."/>
            <person name="Proux-Wera E."/>
            <person name="Oheigeartaigh S.S."/>
            <person name="Byrne K.P."/>
            <person name="Wolfe K.H."/>
        </authorList>
    </citation>
    <scope>NUCLEOTIDE SEQUENCE [LARGE SCALE GENOMIC DNA]</scope>
    <source>
        <strain evidence="4">ATCC 10597 / BCRC 20456 / CBS 421 / NBRC 0211 / NRRL Y-12639</strain>
    </source>
</reference>
<feature type="compositionally biased region" description="Basic residues" evidence="2">
    <location>
        <begin position="308"/>
        <end position="322"/>
    </location>
</feature>
<keyword evidence="4" id="KW-1185">Reference proteome</keyword>
<dbReference type="eggNOG" id="ENOG502S5I1">
    <property type="taxonomic scope" value="Eukaryota"/>
</dbReference>
<evidence type="ECO:0000256" key="1">
    <source>
        <dbReference type="SAM" id="Coils"/>
    </source>
</evidence>
<feature type="compositionally biased region" description="Low complexity" evidence="2">
    <location>
        <begin position="123"/>
        <end position="137"/>
    </location>
</feature>
<feature type="compositionally biased region" description="Basic residues" evidence="2">
    <location>
        <begin position="164"/>
        <end position="174"/>
    </location>
</feature>
<feature type="coiled-coil region" evidence="1">
    <location>
        <begin position="71"/>
        <end position="105"/>
    </location>
</feature>
<feature type="region of interest" description="Disordered" evidence="2">
    <location>
        <begin position="120"/>
        <end position="336"/>
    </location>
</feature>
<sequence length="336" mass="37511">MSTLLQLMANYYKAVIANEKIYYDYLIQEHEHDKNQSEQSISAPLSSSSFAPPTTGTITTASTTPRMIDETLLLQKQLTTLTAQLQELTKENDHLKELQKSTKSLMETKLNSYKKRLSKTAFNNNNNSSSSNNSNNSLKLDTTSGKNDNDTGFHLLSPINTNRNKSKLPGKKSLLHNNYNSTSIKGKAEKDKNEGVFDDEPSNRTSLREVLSSGKHTLFDDDDEEGEKDGSEDVNVDTSEKNDRGKASTADSTSDVLFLQSFNDKSKSVSQSISKPTSNPDSNSKSMSKKAEKKTVNKRKNTGSNNTKKGKKKLRLIRKKVHQKLDDNDNDNDNDE</sequence>
<feature type="compositionally biased region" description="Polar residues" evidence="2">
    <location>
        <begin position="175"/>
        <end position="184"/>
    </location>
</feature>
<feature type="compositionally biased region" description="Polar residues" evidence="2">
    <location>
        <begin position="249"/>
        <end position="286"/>
    </location>
</feature>
<dbReference type="RefSeq" id="XP_003671543.1">
    <property type="nucleotide sequence ID" value="XM_003671495.1"/>
</dbReference>
<dbReference type="GeneID" id="11496130"/>
<proteinExistence type="predicted"/>
<name>G0WET9_NAUDC</name>
<dbReference type="EMBL" id="HE580274">
    <property type="protein sequence ID" value="CCD26300.1"/>
    <property type="molecule type" value="Genomic_DNA"/>
</dbReference>
<keyword evidence="1" id="KW-0175">Coiled coil</keyword>
<organism evidence="3 4">
    <name type="scientific">Naumovozyma dairenensis (strain ATCC 10597 / BCRC 20456 / CBS 421 / NBRC 0211 / NRRL Y-12639)</name>
    <name type="common">Saccharomyces dairenensis</name>
    <dbReference type="NCBI Taxonomy" id="1071378"/>
    <lineage>
        <taxon>Eukaryota</taxon>
        <taxon>Fungi</taxon>
        <taxon>Dikarya</taxon>
        <taxon>Ascomycota</taxon>
        <taxon>Saccharomycotina</taxon>
        <taxon>Saccharomycetes</taxon>
        <taxon>Saccharomycetales</taxon>
        <taxon>Saccharomycetaceae</taxon>
        <taxon>Naumovozyma</taxon>
    </lineage>
</organism>
<protein>
    <submittedName>
        <fullName evidence="3">Uncharacterized protein</fullName>
    </submittedName>
</protein>
<dbReference type="AlphaFoldDB" id="G0WET9"/>
<dbReference type="Pfam" id="PF10422">
    <property type="entry name" value="LRS4"/>
    <property type="match status" value="1"/>
</dbReference>
<evidence type="ECO:0000313" key="4">
    <source>
        <dbReference type="Proteomes" id="UP000000689"/>
    </source>
</evidence>
<dbReference type="HOGENOM" id="CLU_826642_0_0_1"/>
<dbReference type="OrthoDB" id="4058956at2759"/>
<feature type="compositionally biased region" description="Acidic residues" evidence="2">
    <location>
        <begin position="220"/>
        <end position="235"/>
    </location>
</feature>
<accession>G0WET9</accession>
<evidence type="ECO:0000313" key="3">
    <source>
        <dbReference type="EMBL" id="CCD26300.1"/>
    </source>
</evidence>
<dbReference type="KEGG" id="ndi:NDAI_0H01260"/>